<dbReference type="Pfam" id="PF13358">
    <property type="entry name" value="DDE_3"/>
    <property type="match status" value="1"/>
</dbReference>
<feature type="domain" description="Tc1-like transposase DDE" evidence="1">
    <location>
        <begin position="7"/>
        <end position="61"/>
    </location>
</feature>
<accession>A0AAU9UY94</accession>
<proteinExistence type="predicted"/>
<gene>
    <name evidence="2" type="ORF">EEDITHA_LOCUS17485</name>
</gene>
<evidence type="ECO:0000313" key="3">
    <source>
        <dbReference type="Proteomes" id="UP001153954"/>
    </source>
</evidence>
<evidence type="ECO:0000313" key="2">
    <source>
        <dbReference type="EMBL" id="CAH2102915.1"/>
    </source>
</evidence>
<organism evidence="2 3">
    <name type="scientific">Euphydryas editha</name>
    <name type="common">Edith's checkerspot</name>
    <dbReference type="NCBI Taxonomy" id="104508"/>
    <lineage>
        <taxon>Eukaryota</taxon>
        <taxon>Metazoa</taxon>
        <taxon>Ecdysozoa</taxon>
        <taxon>Arthropoda</taxon>
        <taxon>Hexapoda</taxon>
        <taxon>Insecta</taxon>
        <taxon>Pterygota</taxon>
        <taxon>Neoptera</taxon>
        <taxon>Endopterygota</taxon>
        <taxon>Lepidoptera</taxon>
        <taxon>Glossata</taxon>
        <taxon>Ditrysia</taxon>
        <taxon>Papilionoidea</taxon>
        <taxon>Nymphalidae</taxon>
        <taxon>Nymphalinae</taxon>
        <taxon>Euphydryas</taxon>
    </lineage>
</organism>
<sequence length="105" mass="12445">MVNFQQDNALSLTSHETKTWLQQNKIQILDWPSNSPDLNIIENVWGYLSRQFFAGGRQYHSGVDLIHEIHKTWNNLNINYIRSLYESIPDRIFDIIKSNGKYTKY</sequence>
<comment type="caution">
    <text evidence="2">The sequence shown here is derived from an EMBL/GenBank/DDBJ whole genome shotgun (WGS) entry which is preliminary data.</text>
</comment>
<evidence type="ECO:0000259" key="1">
    <source>
        <dbReference type="Pfam" id="PF13358"/>
    </source>
</evidence>
<keyword evidence="3" id="KW-1185">Reference proteome</keyword>
<dbReference type="InterPro" id="IPR038717">
    <property type="entry name" value="Tc1-like_DDE_dom"/>
</dbReference>
<reference evidence="2" key="1">
    <citation type="submission" date="2022-03" db="EMBL/GenBank/DDBJ databases">
        <authorList>
            <person name="Tunstrom K."/>
        </authorList>
    </citation>
    <scope>NUCLEOTIDE SEQUENCE</scope>
</reference>
<protein>
    <recommendedName>
        <fullName evidence="1">Tc1-like transposase DDE domain-containing protein</fullName>
    </recommendedName>
</protein>
<name>A0AAU9UY94_EUPED</name>
<dbReference type="Gene3D" id="3.30.420.10">
    <property type="entry name" value="Ribonuclease H-like superfamily/Ribonuclease H"/>
    <property type="match status" value="1"/>
</dbReference>
<dbReference type="Proteomes" id="UP001153954">
    <property type="component" value="Unassembled WGS sequence"/>
</dbReference>
<dbReference type="AlphaFoldDB" id="A0AAU9UY94"/>
<dbReference type="InterPro" id="IPR036397">
    <property type="entry name" value="RNaseH_sf"/>
</dbReference>
<dbReference type="GO" id="GO:0003676">
    <property type="term" value="F:nucleic acid binding"/>
    <property type="evidence" value="ECO:0007669"/>
    <property type="project" value="InterPro"/>
</dbReference>
<dbReference type="EMBL" id="CAKOGL010000025">
    <property type="protein sequence ID" value="CAH2102915.1"/>
    <property type="molecule type" value="Genomic_DNA"/>
</dbReference>